<dbReference type="PANTHER" id="PTHR30269:SF37">
    <property type="entry name" value="MEMBRANE TRANSPORTER PROTEIN"/>
    <property type="match status" value="1"/>
</dbReference>
<organism evidence="9 10">
    <name type="scientific">Prosthecodimorpha hirschii</name>
    <dbReference type="NCBI Taxonomy" id="665126"/>
    <lineage>
        <taxon>Bacteria</taxon>
        <taxon>Pseudomonadati</taxon>
        <taxon>Pseudomonadota</taxon>
        <taxon>Alphaproteobacteria</taxon>
        <taxon>Hyphomicrobiales</taxon>
        <taxon>Ancalomicrobiaceae</taxon>
        <taxon>Prosthecodimorpha</taxon>
    </lineage>
</organism>
<feature type="transmembrane region" description="Helical" evidence="8">
    <location>
        <begin position="142"/>
        <end position="166"/>
    </location>
</feature>
<keyword evidence="3" id="KW-0813">Transport</keyword>
<dbReference type="EMBL" id="LJYW01000001">
    <property type="protein sequence ID" value="KPL52172.1"/>
    <property type="molecule type" value="Genomic_DNA"/>
</dbReference>
<evidence type="ECO:0000256" key="7">
    <source>
        <dbReference type="ARBA" id="ARBA00023136"/>
    </source>
</evidence>
<comment type="similarity">
    <text evidence="2 8">Belongs to the 4-toluene sulfonate uptake permease (TSUP) (TC 2.A.102) family.</text>
</comment>
<feature type="transmembrane region" description="Helical" evidence="8">
    <location>
        <begin position="202"/>
        <end position="220"/>
    </location>
</feature>
<comment type="caution">
    <text evidence="9">The sequence shown here is derived from an EMBL/GenBank/DDBJ whole genome shotgun (WGS) entry which is preliminary data.</text>
</comment>
<evidence type="ECO:0000313" key="9">
    <source>
        <dbReference type="EMBL" id="KPL52172.1"/>
    </source>
</evidence>
<dbReference type="PANTHER" id="PTHR30269">
    <property type="entry name" value="TRANSMEMBRANE PROTEIN YFCA"/>
    <property type="match status" value="1"/>
</dbReference>
<dbReference type="GO" id="GO:0005886">
    <property type="term" value="C:plasma membrane"/>
    <property type="evidence" value="ECO:0007669"/>
    <property type="project" value="UniProtKB-SubCell"/>
</dbReference>
<evidence type="ECO:0000256" key="2">
    <source>
        <dbReference type="ARBA" id="ARBA00009142"/>
    </source>
</evidence>
<feature type="transmembrane region" description="Helical" evidence="8">
    <location>
        <begin position="108"/>
        <end position="130"/>
    </location>
</feature>
<dbReference type="InterPro" id="IPR052017">
    <property type="entry name" value="TSUP"/>
</dbReference>
<evidence type="ECO:0000256" key="8">
    <source>
        <dbReference type="RuleBase" id="RU363041"/>
    </source>
</evidence>
<keyword evidence="4 8" id="KW-1003">Cell membrane</keyword>
<feature type="transmembrane region" description="Helical" evidence="8">
    <location>
        <begin position="83"/>
        <end position="102"/>
    </location>
</feature>
<keyword evidence="7 8" id="KW-0472">Membrane</keyword>
<reference evidence="9 10" key="1">
    <citation type="submission" date="2015-09" db="EMBL/GenBank/DDBJ databases">
        <authorList>
            <person name="Jackson K.R."/>
            <person name="Lunt B.L."/>
            <person name="Fisher J.N.B."/>
            <person name="Gardner A.V."/>
            <person name="Bailey M.E."/>
            <person name="Deus L.M."/>
            <person name="Earl A.S."/>
            <person name="Gibby P.D."/>
            <person name="Hartmann K.A."/>
            <person name="Liu J.E."/>
            <person name="Manci A.M."/>
            <person name="Nielsen D.A."/>
            <person name="Solomon M.B."/>
            <person name="Breakwell D.P."/>
            <person name="Burnett S.H."/>
            <person name="Grose J.H."/>
        </authorList>
    </citation>
    <scope>NUCLEOTIDE SEQUENCE [LARGE SCALE GENOMIC DNA]</scope>
    <source>
        <strain evidence="9 10">16</strain>
    </source>
</reference>
<evidence type="ECO:0000256" key="5">
    <source>
        <dbReference type="ARBA" id="ARBA00022692"/>
    </source>
</evidence>
<sequence>MSDILISWLRVADGHDAALLLAIAVLAGLVRGFAGFGAGMVFVPVAATVVGPAAAVGLIWTIDVPITLHYAAGSTRGCNWRDIGPLLLGCLLGLPVGMMLLTGLDPTALRWATSVFILLSVAAMASGWRYHGRPGMGMTGSVGLLSGLTTGLIGIGGPFIAMFWLGGPDDAGTVKRNLNAYFGLTTVTIGPAFFVKGIITGGLILSALPLIVAYTAGVLAGTSGFQRGGQGIYRPIALFVAAAAAISSLPALDPWLR</sequence>
<reference evidence="9 10" key="2">
    <citation type="submission" date="2015-10" db="EMBL/GenBank/DDBJ databases">
        <title>Draft Genome Sequence of Prosthecomicrobium hirschii ATCC 27832.</title>
        <authorList>
            <person name="Daniel J."/>
            <person name="Givan S.A."/>
            <person name="Brun Y.V."/>
            <person name="Brown P.J."/>
        </authorList>
    </citation>
    <scope>NUCLEOTIDE SEQUENCE [LARGE SCALE GENOMIC DNA]</scope>
    <source>
        <strain evidence="9 10">16</strain>
    </source>
</reference>
<feature type="transmembrane region" description="Helical" evidence="8">
    <location>
        <begin position="42"/>
        <end position="62"/>
    </location>
</feature>
<name>A0A0P6VIY6_9HYPH</name>
<protein>
    <recommendedName>
        <fullName evidence="8">Probable membrane transporter protein</fullName>
    </recommendedName>
</protein>
<evidence type="ECO:0000256" key="1">
    <source>
        <dbReference type="ARBA" id="ARBA00004651"/>
    </source>
</evidence>
<feature type="transmembrane region" description="Helical" evidence="8">
    <location>
        <begin position="178"/>
        <end position="195"/>
    </location>
</feature>
<evidence type="ECO:0000256" key="6">
    <source>
        <dbReference type="ARBA" id="ARBA00022989"/>
    </source>
</evidence>
<keyword evidence="10" id="KW-1185">Reference proteome</keyword>
<dbReference type="STRING" id="665126.ABB55_07970"/>
<gene>
    <name evidence="9" type="ORF">ABB55_07970</name>
</gene>
<keyword evidence="5 8" id="KW-0812">Transmembrane</keyword>
<proteinExistence type="inferred from homology"/>
<comment type="subcellular location">
    <subcellularLocation>
        <location evidence="1 8">Cell membrane</location>
        <topology evidence="1 8">Multi-pass membrane protein</topology>
    </subcellularLocation>
</comment>
<accession>A0A0P6VIY6</accession>
<dbReference type="Proteomes" id="UP000048984">
    <property type="component" value="Unassembled WGS sequence"/>
</dbReference>
<keyword evidence="6 8" id="KW-1133">Transmembrane helix</keyword>
<evidence type="ECO:0000256" key="4">
    <source>
        <dbReference type="ARBA" id="ARBA00022475"/>
    </source>
</evidence>
<dbReference type="AlphaFoldDB" id="A0A0P6VIY6"/>
<dbReference type="InterPro" id="IPR002781">
    <property type="entry name" value="TM_pro_TauE-like"/>
</dbReference>
<evidence type="ECO:0000313" key="10">
    <source>
        <dbReference type="Proteomes" id="UP000048984"/>
    </source>
</evidence>
<feature type="transmembrane region" description="Helical" evidence="8">
    <location>
        <begin position="232"/>
        <end position="252"/>
    </location>
</feature>
<dbReference type="OrthoDB" id="9795324at2"/>
<dbReference type="RefSeq" id="WP_054358335.1">
    <property type="nucleotide sequence ID" value="NZ_JAPCYQ010000001.1"/>
</dbReference>
<evidence type="ECO:0000256" key="3">
    <source>
        <dbReference type="ARBA" id="ARBA00022448"/>
    </source>
</evidence>
<dbReference type="Pfam" id="PF01925">
    <property type="entry name" value="TauE"/>
    <property type="match status" value="1"/>
</dbReference>